<dbReference type="Proteomes" id="UP001497700">
    <property type="component" value="Unassembled WGS sequence"/>
</dbReference>
<dbReference type="EMBL" id="MU393638">
    <property type="protein sequence ID" value="KAI4859379.1"/>
    <property type="molecule type" value="Genomic_DNA"/>
</dbReference>
<evidence type="ECO:0000313" key="2">
    <source>
        <dbReference type="Proteomes" id="UP001497700"/>
    </source>
</evidence>
<reference evidence="1 2" key="1">
    <citation type="journal article" date="2022" name="New Phytol.">
        <title>Ecological generalism drives hyperdiversity of secondary metabolite gene clusters in xylarialean endophytes.</title>
        <authorList>
            <person name="Franco M.E.E."/>
            <person name="Wisecaver J.H."/>
            <person name="Arnold A.E."/>
            <person name="Ju Y.M."/>
            <person name="Slot J.C."/>
            <person name="Ahrendt S."/>
            <person name="Moore L.P."/>
            <person name="Eastman K.E."/>
            <person name="Scott K."/>
            <person name="Konkel Z."/>
            <person name="Mondo S.J."/>
            <person name="Kuo A."/>
            <person name="Hayes R.D."/>
            <person name="Haridas S."/>
            <person name="Andreopoulos B."/>
            <person name="Riley R."/>
            <person name="LaButti K."/>
            <person name="Pangilinan J."/>
            <person name="Lipzen A."/>
            <person name="Amirebrahimi M."/>
            <person name="Yan J."/>
            <person name="Adam C."/>
            <person name="Keymanesh K."/>
            <person name="Ng V."/>
            <person name="Louie K."/>
            <person name="Northen T."/>
            <person name="Drula E."/>
            <person name="Henrissat B."/>
            <person name="Hsieh H.M."/>
            <person name="Youens-Clark K."/>
            <person name="Lutzoni F."/>
            <person name="Miadlikowska J."/>
            <person name="Eastwood D.C."/>
            <person name="Hamelin R.C."/>
            <person name="Grigoriev I.V."/>
            <person name="U'Ren J.M."/>
        </authorList>
    </citation>
    <scope>NUCLEOTIDE SEQUENCE [LARGE SCALE GENOMIC DNA]</scope>
    <source>
        <strain evidence="1 2">CBS 119005</strain>
    </source>
</reference>
<proteinExistence type="predicted"/>
<sequence length="176" mass="19530">MHLLSFLKTAVLASFAITSIALPINTGDVAVDIRGIADKRAPPLPTVEECKAQLNVASDSTLFYSGPSGYAGKARQAIKARDYLKAYKILGQMWKNPSWQNQWQNDEQASKDFFDICSQALAEASSGTVYVLLPEDKARNWQSGTVWDRKEWPNIPSNAKVIRINPDNETQETIKG</sequence>
<organism evidence="1 2">
    <name type="scientific">Hypoxylon rubiginosum</name>
    <dbReference type="NCBI Taxonomy" id="110542"/>
    <lineage>
        <taxon>Eukaryota</taxon>
        <taxon>Fungi</taxon>
        <taxon>Dikarya</taxon>
        <taxon>Ascomycota</taxon>
        <taxon>Pezizomycotina</taxon>
        <taxon>Sordariomycetes</taxon>
        <taxon>Xylariomycetidae</taxon>
        <taxon>Xylariales</taxon>
        <taxon>Hypoxylaceae</taxon>
        <taxon>Hypoxylon</taxon>
    </lineage>
</organism>
<comment type="caution">
    <text evidence="1">The sequence shown here is derived from an EMBL/GenBank/DDBJ whole genome shotgun (WGS) entry which is preliminary data.</text>
</comment>
<accession>A0ACB9YKB5</accession>
<keyword evidence="2" id="KW-1185">Reference proteome</keyword>
<evidence type="ECO:0000313" key="1">
    <source>
        <dbReference type="EMBL" id="KAI4859379.1"/>
    </source>
</evidence>
<name>A0ACB9YKB5_9PEZI</name>
<gene>
    <name evidence="1" type="ORF">F4820DRAFT_439979</name>
</gene>
<protein>
    <submittedName>
        <fullName evidence="1">Uncharacterized protein</fullName>
    </submittedName>
</protein>